<comment type="subcellular location">
    <subcellularLocation>
        <location evidence="1">Membrane</location>
        <topology evidence="1">Multi-pass membrane protein</topology>
    </subcellularLocation>
</comment>
<evidence type="ECO:0000256" key="6">
    <source>
        <dbReference type="SAM" id="Phobius"/>
    </source>
</evidence>
<dbReference type="GO" id="GO:0004930">
    <property type="term" value="F:G protein-coupled receptor activity"/>
    <property type="evidence" value="ECO:0007669"/>
    <property type="project" value="TreeGrafter"/>
</dbReference>
<feature type="transmembrane region" description="Helical" evidence="6">
    <location>
        <begin position="33"/>
        <end position="52"/>
    </location>
</feature>
<sequence>MILPDKVNQTLEVPPSAYIPSTLREQVLNVDDILQICSILCSLLLIFGYIFIRATDKTLDRLSLRLLVYSCFLNIIFGICQILLNNHGFEDAERSCDVVMAFFVFSDMCTTLLLTCIAVNLWIHIVYKAVIVSPRVLEAIYVLGCLVFTAFMAITPFFSPADVYLYNPSLSQCWFATSVPPTPMEIFWQLWLFHVWQLTGVIASLFAFVSVMVVLRREEISIDDNIASAQATVHQWSGTEDKSSPALIEHDQQTTLDIEHNLEISKSNHKKRPSVVSSLSRRTMERGKIGCCYMLKFWLPRRAFSAHRQLRKTAIHASLRNSRNISYVAKTIRQVICYSSGFISTGAKGPLLLLCFMIDPALWSAIKLIRRRRKERNALGIAQPPPAPVITTPAALQKAKAASPLSYDDVDVSFTMKDRSYSDVEMNNDDISIIASNGGTQESTIKLGDEPVTSAEQLVECPGHSSKNL</sequence>
<protein>
    <recommendedName>
        <fullName evidence="9">G-protein coupled receptors family 2 profile 2 domain-containing protein</fullName>
    </recommendedName>
</protein>
<dbReference type="EMBL" id="JAEPQZ010000003">
    <property type="protein sequence ID" value="KAG2183593.1"/>
    <property type="molecule type" value="Genomic_DNA"/>
</dbReference>
<dbReference type="GO" id="GO:0005886">
    <property type="term" value="C:plasma membrane"/>
    <property type="evidence" value="ECO:0007669"/>
    <property type="project" value="TreeGrafter"/>
</dbReference>
<feature type="transmembrane region" description="Helical" evidence="6">
    <location>
        <begin position="64"/>
        <end position="84"/>
    </location>
</feature>
<evidence type="ECO:0000256" key="1">
    <source>
        <dbReference type="ARBA" id="ARBA00004141"/>
    </source>
</evidence>
<dbReference type="Gene3D" id="1.20.1070.10">
    <property type="entry name" value="Rhodopsin 7-helix transmembrane proteins"/>
    <property type="match status" value="1"/>
</dbReference>
<dbReference type="PANTHER" id="PTHR23112:SF37">
    <property type="entry name" value="G PROTEIN-COUPLED RECEPTOR GPR1"/>
    <property type="match status" value="1"/>
</dbReference>
<evidence type="ECO:0000256" key="4">
    <source>
        <dbReference type="ARBA" id="ARBA00023136"/>
    </source>
</evidence>
<feature type="transmembrane region" description="Helical" evidence="6">
    <location>
        <begin position="191"/>
        <end position="215"/>
    </location>
</feature>
<dbReference type="Proteomes" id="UP000654370">
    <property type="component" value="Unassembled WGS sequence"/>
</dbReference>
<gene>
    <name evidence="7" type="ORF">INT43_006599</name>
</gene>
<dbReference type="OrthoDB" id="3251871at2759"/>
<accession>A0A8H7UKX7</accession>
<reference evidence="7" key="1">
    <citation type="submission" date="2020-12" db="EMBL/GenBank/DDBJ databases">
        <title>Metabolic potential, ecology and presence of endohyphal bacteria is reflected in genomic diversity of Mucoromycotina.</title>
        <authorList>
            <person name="Muszewska A."/>
            <person name="Okrasinska A."/>
            <person name="Steczkiewicz K."/>
            <person name="Drgas O."/>
            <person name="Orlowska M."/>
            <person name="Perlinska-Lenart U."/>
            <person name="Aleksandrzak-Piekarczyk T."/>
            <person name="Szatraj K."/>
            <person name="Zielenkiewicz U."/>
            <person name="Pilsyk S."/>
            <person name="Malc E."/>
            <person name="Mieczkowski P."/>
            <person name="Kruszewska J.S."/>
            <person name="Biernat P."/>
            <person name="Pawlowska J."/>
        </authorList>
    </citation>
    <scope>NUCLEOTIDE SEQUENCE</scope>
    <source>
        <strain evidence="7">WA0000067209</strain>
    </source>
</reference>
<keyword evidence="4 6" id="KW-0472">Membrane</keyword>
<feature type="region of interest" description="Disordered" evidence="5">
    <location>
        <begin position="441"/>
        <end position="469"/>
    </location>
</feature>
<comment type="caution">
    <text evidence="7">The sequence shown here is derived from an EMBL/GenBank/DDBJ whole genome shotgun (WGS) entry which is preliminary data.</text>
</comment>
<feature type="transmembrane region" description="Helical" evidence="6">
    <location>
        <begin position="139"/>
        <end position="158"/>
    </location>
</feature>
<organism evidence="7 8">
    <name type="scientific">Mortierella isabellina</name>
    <name type="common">Filamentous fungus</name>
    <name type="synonym">Umbelopsis isabellina</name>
    <dbReference type="NCBI Taxonomy" id="91625"/>
    <lineage>
        <taxon>Eukaryota</taxon>
        <taxon>Fungi</taxon>
        <taxon>Fungi incertae sedis</taxon>
        <taxon>Mucoromycota</taxon>
        <taxon>Mucoromycotina</taxon>
        <taxon>Umbelopsidomycetes</taxon>
        <taxon>Umbelopsidales</taxon>
        <taxon>Umbelopsidaceae</taxon>
        <taxon>Umbelopsis</taxon>
    </lineage>
</organism>
<evidence type="ECO:0000256" key="2">
    <source>
        <dbReference type="ARBA" id="ARBA00022692"/>
    </source>
</evidence>
<feature type="transmembrane region" description="Helical" evidence="6">
    <location>
        <begin position="104"/>
        <end position="127"/>
    </location>
</feature>
<keyword evidence="2 6" id="KW-0812">Transmembrane</keyword>
<evidence type="ECO:0008006" key="9">
    <source>
        <dbReference type="Google" id="ProtNLM"/>
    </source>
</evidence>
<evidence type="ECO:0000313" key="8">
    <source>
        <dbReference type="Proteomes" id="UP000654370"/>
    </source>
</evidence>
<evidence type="ECO:0000256" key="3">
    <source>
        <dbReference type="ARBA" id="ARBA00022989"/>
    </source>
</evidence>
<evidence type="ECO:0000313" key="7">
    <source>
        <dbReference type="EMBL" id="KAG2183593.1"/>
    </source>
</evidence>
<dbReference type="GO" id="GO:0007189">
    <property type="term" value="P:adenylate cyclase-activating G protein-coupled receptor signaling pathway"/>
    <property type="evidence" value="ECO:0007669"/>
    <property type="project" value="TreeGrafter"/>
</dbReference>
<name>A0A8H7UKX7_MORIS</name>
<keyword evidence="3 6" id="KW-1133">Transmembrane helix</keyword>
<evidence type="ECO:0000256" key="5">
    <source>
        <dbReference type="SAM" id="MobiDB-lite"/>
    </source>
</evidence>
<dbReference type="PANTHER" id="PTHR23112">
    <property type="entry name" value="G PROTEIN-COUPLED RECEPTOR 157-RELATED"/>
    <property type="match status" value="1"/>
</dbReference>
<proteinExistence type="predicted"/>
<dbReference type="AlphaFoldDB" id="A0A8H7UKX7"/>
<keyword evidence="8" id="KW-1185">Reference proteome</keyword>